<dbReference type="PROSITE" id="PS52048">
    <property type="entry name" value="UCH_DOMAIN"/>
    <property type="match status" value="1"/>
</dbReference>
<name>A0A1B6FL35_9HEMI</name>
<dbReference type="PRINTS" id="PR00707">
    <property type="entry name" value="UBCTHYDRLASE"/>
</dbReference>
<comment type="function">
    <text evidence="8">Ubiquitin-protein hydrolase is involved both in the processing of ubiquitin precursors and of ubiquitinated proteins. This enzyme is a thiol protease that recognizes and hydrolyzes a peptide bond at the C-terminal glycine of ubiquitin.</text>
</comment>
<proteinExistence type="inferred from homology"/>
<dbReference type="GO" id="GO:0004843">
    <property type="term" value="F:cysteine-type deubiquitinase activity"/>
    <property type="evidence" value="ECO:0007669"/>
    <property type="project" value="UniProtKB-UniRule"/>
</dbReference>
<dbReference type="InterPro" id="IPR036959">
    <property type="entry name" value="Peptidase_C12_UCH_sf"/>
</dbReference>
<accession>A0A1B6FL35</accession>
<evidence type="ECO:0000256" key="5">
    <source>
        <dbReference type="ARBA" id="ARBA00022786"/>
    </source>
</evidence>
<keyword evidence="6 10" id="KW-0378">Hydrolase</keyword>
<evidence type="ECO:0000256" key="4">
    <source>
        <dbReference type="ARBA" id="ARBA00022670"/>
    </source>
</evidence>
<dbReference type="GO" id="GO:0006511">
    <property type="term" value="P:ubiquitin-dependent protein catabolic process"/>
    <property type="evidence" value="ECO:0007669"/>
    <property type="project" value="UniProtKB-UniRule"/>
</dbReference>
<sequence>MSVIPLESNPEVINKFLMNIGVPEKWQVTDVYGLDDDMLGVVPQPILSLMLLFPTSKNYEDHCVKENANIEVKGQKTSSNVYYMKQYLHNACGTVAIIHSVANNLGKIQLTDGCLKDFLYSSTNLSPEERGELLQKHEGILEAHKAVASEGQTSAPQSDEEVDYHFIAFVCRDGELYELDGERPFPIARGPSSPETLLKDAARVVKEFMARDPDNVHFSLMALTSATD</sequence>
<evidence type="ECO:0000256" key="11">
    <source>
        <dbReference type="RuleBase" id="RU361215"/>
    </source>
</evidence>
<evidence type="ECO:0000256" key="6">
    <source>
        <dbReference type="ARBA" id="ARBA00022801"/>
    </source>
</evidence>
<dbReference type="EC" id="3.4.19.12" evidence="3 11"/>
<keyword evidence="4 10" id="KW-0645">Protease</keyword>
<dbReference type="GO" id="GO:0016579">
    <property type="term" value="P:protein deubiquitination"/>
    <property type="evidence" value="ECO:0007669"/>
    <property type="project" value="TreeGrafter"/>
</dbReference>
<feature type="active site" description="Proton donor" evidence="10">
    <location>
        <position position="165"/>
    </location>
</feature>
<evidence type="ECO:0000256" key="2">
    <source>
        <dbReference type="ARBA" id="ARBA00009326"/>
    </source>
</evidence>
<dbReference type="FunFam" id="3.40.532.10:FF:000006">
    <property type="entry name" value="Ubiquitin carboxyl-terminal hydrolase"/>
    <property type="match status" value="1"/>
</dbReference>
<comment type="catalytic activity">
    <reaction evidence="1 10 11">
        <text>Thiol-dependent hydrolysis of ester, thioester, amide, peptide and isopeptide bonds formed by the C-terminal Gly of ubiquitin (a 76-residue protein attached to proteins as an intracellular targeting signal).</text>
        <dbReference type="EC" id="3.4.19.12"/>
    </reaction>
</comment>
<evidence type="ECO:0000256" key="10">
    <source>
        <dbReference type="PROSITE-ProRule" id="PRU01393"/>
    </source>
</evidence>
<dbReference type="Pfam" id="PF01088">
    <property type="entry name" value="Peptidase_C12"/>
    <property type="match status" value="1"/>
</dbReference>
<feature type="active site" description="Nucleophile" evidence="10">
    <location>
        <position position="92"/>
    </location>
</feature>
<dbReference type="AlphaFoldDB" id="A0A1B6FL35"/>
<keyword evidence="7 10" id="KW-0788">Thiol protease</keyword>
<dbReference type="PANTHER" id="PTHR10589:SF17">
    <property type="entry name" value="UBIQUITIN CARBOXYL-TERMINAL HYDROLASE"/>
    <property type="match status" value="1"/>
</dbReference>
<evidence type="ECO:0000256" key="3">
    <source>
        <dbReference type="ARBA" id="ARBA00012759"/>
    </source>
</evidence>
<dbReference type="CDD" id="cd09616">
    <property type="entry name" value="Peptidase_C12_UCH_L1_L3"/>
    <property type="match status" value="1"/>
</dbReference>
<feature type="site" description="Important for enzyme activity" evidence="10">
    <location>
        <position position="180"/>
    </location>
</feature>
<feature type="site" description="Transition state stabilizer" evidence="10">
    <location>
        <position position="86"/>
    </location>
</feature>
<reference evidence="13" key="1">
    <citation type="submission" date="2015-11" db="EMBL/GenBank/DDBJ databases">
        <title>De novo transcriptome assembly of four potential Pierce s Disease insect vectors from Arizona vineyards.</title>
        <authorList>
            <person name="Tassone E.E."/>
        </authorList>
    </citation>
    <scope>NUCLEOTIDE SEQUENCE</scope>
</reference>
<dbReference type="Gene3D" id="3.40.532.10">
    <property type="entry name" value="Peptidase C12, ubiquitin carboxyl-terminal hydrolase"/>
    <property type="match status" value="1"/>
</dbReference>
<dbReference type="GO" id="GO:0005737">
    <property type="term" value="C:cytoplasm"/>
    <property type="evidence" value="ECO:0007669"/>
    <property type="project" value="TreeGrafter"/>
</dbReference>
<evidence type="ECO:0000256" key="1">
    <source>
        <dbReference type="ARBA" id="ARBA00000707"/>
    </source>
</evidence>
<dbReference type="InterPro" id="IPR001578">
    <property type="entry name" value="Peptidase_C12_UCH"/>
</dbReference>
<evidence type="ECO:0000259" key="12">
    <source>
        <dbReference type="PROSITE" id="PS52048"/>
    </source>
</evidence>
<evidence type="ECO:0000256" key="8">
    <source>
        <dbReference type="ARBA" id="ARBA00055560"/>
    </source>
</evidence>
<evidence type="ECO:0000256" key="9">
    <source>
        <dbReference type="ARBA" id="ARBA00073226"/>
    </source>
</evidence>
<organism evidence="13">
    <name type="scientific">Cuerna arida</name>
    <dbReference type="NCBI Taxonomy" id="1464854"/>
    <lineage>
        <taxon>Eukaryota</taxon>
        <taxon>Metazoa</taxon>
        <taxon>Ecdysozoa</taxon>
        <taxon>Arthropoda</taxon>
        <taxon>Hexapoda</taxon>
        <taxon>Insecta</taxon>
        <taxon>Pterygota</taxon>
        <taxon>Neoptera</taxon>
        <taxon>Paraneoptera</taxon>
        <taxon>Hemiptera</taxon>
        <taxon>Auchenorrhyncha</taxon>
        <taxon>Membracoidea</taxon>
        <taxon>Cicadellidae</taxon>
        <taxon>Cicadellinae</taxon>
        <taxon>Proconiini</taxon>
        <taxon>Cuerna</taxon>
    </lineage>
</organism>
<feature type="domain" description="UCH catalytic" evidence="12">
    <location>
        <begin position="2"/>
        <end position="225"/>
    </location>
</feature>
<dbReference type="InterPro" id="IPR038765">
    <property type="entry name" value="Papain-like_cys_pep_sf"/>
</dbReference>
<evidence type="ECO:0000313" key="13">
    <source>
        <dbReference type="EMBL" id="JAS50889.1"/>
    </source>
</evidence>
<dbReference type="InterPro" id="IPR057254">
    <property type="entry name" value="UCH_AS"/>
</dbReference>
<gene>
    <name evidence="13" type="ORF">g.32156</name>
</gene>
<dbReference type="SUPFAM" id="SSF54001">
    <property type="entry name" value="Cysteine proteinases"/>
    <property type="match status" value="1"/>
</dbReference>
<dbReference type="PANTHER" id="PTHR10589">
    <property type="entry name" value="UBIQUITIN CARBOXYL-TERMINAL HYDROLASE"/>
    <property type="match status" value="1"/>
</dbReference>
<protein>
    <recommendedName>
        <fullName evidence="9 11">Ubiquitin carboxyl-terminal hydrolase</fullName>
        <ecNumber evidence="3 11">3.4.19.12</ecNumber>
    </recommendedName>
</protein>
<dbReference type="PROSITE" id="PS00140">
    <property type="entry name" value="UCH_1"/>
    <property type="match status" value="1"/>
</dbReference>
<evidence type="ECO:0000256" key="7">
    <source>
        <dbReference type="ARBA" id="ARBA00022807"/>
    </source>
</evidence>
<keyword evidence="5 10" id="KW-0833">Ubl conjugation pathway</keyword>
<comment type="similarity">
    <text evidence="2 10 11">Belongs to the peptidase C12 family.</text>
</comment>
<dbReference type="EMBL" id="GECZ01018880">
    <property type="protein sequence ID" value="JAS50889.1"/>
    <property type="molecule type" value="Transcribed_RNA"/>
</dbReference>